<gene>
    <name evidence="6" type="ORF">ED312_12135</name>
</gene>
<feature type="DNA-binding region" description="H-T-H motif" evidence="4">
    <location>
        <begin position="31"/>
        <end position="50"/>
    </location>
</feature>
<keyword evidence="3" id="KW-0804">Transcription</keyword>
<evidence type="ECO:0000256" key="3">
    <source>
        <dbReference type="ARBA" id="ARBA00023163"/>
    </source>
</evidence>
<keyword evidence="1" id="KW-0805">Transcription regulation</keyword>
<keyword evidence="2 4" id="KW-0238">DNA-binding</keyword>
<dbReference type="InterPro" id="IPR011075">
    <property type="entry name" value="TetR_C"/>
</dbReference>
<sequence length="198" mass="22852">MSKTIKHQEKTDFLLDKGLELLWCKGYNGTSVNDIVKVADVPKGSFYFYFDSKEDFTVKALDRYFALKRAATAEVLEDRSVSPSQRLYNYYEKRVNIMKDQLNCTWGCMGANIGNEMSEHSEKIRVTIVNHEEKIRRQLVDVVIEAQMDEEIDHTVDPDNIVAFIEDAYKGMLISMKETQSAGPLDNFLFFLKTLILK</sequence>
<dbReference type="InterPro" id="IPR009057">
    <property type="entry name" value="Homeodomain-like_sf"/>
</dbReference>
<feature type="domain" description="HTH tetR-type" evidence="5">
    <location>
        <begin position="8"/>
        <end position="68"/>
    </location>
</feature>
<evidence type="ECO:0000256" key="1">
    <source>
        <dbReference type="ARBA" id="ARBA00023015"/>
    </source>
</evidence>
<comment type="caution">
    <text evidence="6">The sequence shown here is derived from an EMBL/GenBank/DDBJ whole genome shotgun (WGS) entry which is preliminary data.</text>
</comment>
<dbReference type="GO" id="GO:0003677">
    <property type="term" value="F:DNA binding"/>
    <property type="evidence" value="ECO:0007669"/>
    <property type="project" value="UniProtKB-UniRule"/>
</dbReference>
<dbReference type="InterPro" id="IPR001647">
    <property type="entry name" value="HTH_TetR"/>
</dbReference>
<dbReference type="Pfam" id="PF00440">
    <property type="entry name" value="TetR_N"/>
    <property type="match status" value="1"/>
</dbReference>
<reference evidence="6 7" key="1">
    <citation type="submission" date="2018-10" db="EMBL/GenBank/DDBJ databases">
        <title>Sinomicrobium pectinilyticum sp. nov., a pectinase-producing bacterium isolated from alkaline and saline soil, and emended description of the genus Sinomicrobium.</title>
        <authorList>
            <person name="Cheng B."/>
            <person name="Li C."/>
            <person name="Lai Q."/>
            <person name="Du M."/>
            <person name="Shao Z."/>
            <person name="Xu P."/>
            <person name="Yang C."/>
        </authorList>
    </citation>
    <scope>NUCLEOTIDE SEQUENCE [LARGE SCALE GENOMIC DNA]</scope>
    <source>
        <strain evidence="6 7">5DNS001</strain>
    </source>
</reference>
<dbReference type="PRINTS" id="PR00455">
    <property type="entry name" value="HTHTETR"/>
</dbReference>
<evidence type="ECO:0000256" key="4">
    <source>
        <dbReference type="PROSITE-ProRule" id="PRU00335"/>
    </source>
</evidence>
<dbReference type="RefSeq" id="WP_123216289.1">
    <property type="nucleotide sequence ID" value="NZ_RJTM01000086.1"/>
</dbReference>
<proteinExistence type="predicted"/>
<name>A0A3N0ECQ2_SINP1</name>
<dbReference type="EMBL" id="RJTM01000086">
    <property type="protein sequence ID" value="RNL85611.1"/>
    <property type="molecule type" value="Genomic_DNA"/>
</dbReference>
<accession>A0A3N0ECQ2</accession>
<evidence type="ECO:0000259" key="5">
    <source>
        <dbReference type="PROSITE" id="PS50977"/>
    </source>
</evidence>
<protein>
    <submittedName>
        <fullName evidence="6">TetR/AcrR family transcriptional regulator</fullName>
    </submittedName>
</protein>
<dbReference type="PROSITE" id="PS50977">
    <property type="entry name" value="HTH_TETR_2"/>
    <property type="match status" value="1"/>
</dbReference>
<dbReference type="Pfam" id="PF16925">
    <property type="entry name" value="TetR_C_13"/>
    <property type="match status" value="1"/>
</dbReference>
<evidence type="ECO:0000313" key="7">
    <source>
        <dbReference type="Proteomes" id="UP000267469"/>
    </source>
</evidence>
<dbReference type="PANTHER" id="PTHR47506">
    <property type="entry name" value="TRANSCRIPTIONAL REGULATORY PROTEIN"/>
    <property type="match status" value="1"/>
</dbReference>
<dbReference type="Proteomes" id="UP000267469">
    <property type="component" value="Unassembled WGS sequence"/>
</dbReference>
<evidence type="ECO:0000313" key="6">
    <source>
        <dbReference type="EMBL" id="RNL85611.1"/>
    </source>
</evidence>
<dbReference type="OrthoDB" id="9787680at2"/>
<dbReference type="SUPFAM" id="SSF46689">
    <property type="entry name" value="Homeodomain-like"/>
    <property type="match status" value="1"/>
</dbReference>
<dbReference type="AlphaFoldDB" id="A0A3N0ECQ2"/>
<organism evidence="6 7">
    <name type="scientific">Sinomicrobium pectinilyticum</name>
    <dbReference type="NCBI Taxonomy" id="1084421"/>
    <lineage>
        <taxon>Bacteria</taxon>
        <taxon>Pseudomonadati</taxon>
        <taxon>Bacteroidota</taxon>
        <taxon>Flavobacteriia</taxon>
        <taxon>Flavobacteriales</taxon>
        <taxon>Flavobacteriaceae</taxon>
        <taxon>Sinomicrobium</taxon>
    </lineage>
</organism>
<dbReference type="InterPro" id="IPR036271">
    <property type="entry name" value="Tet_transcr_reg_TetR-rel_C_sf"/>
</dbReference>
<dbReference type="Gene3D" id="1.10.357.10">
    <property type="entry name" value="Tetracycline Repressor, domain 2"/>
    <property type="match status" value="1"/>
</dbReference>
<dbReference type="PANTHER" id="PTHR47506:SF6">
    <property type="entry name" value="HTH-TYPE TRANSCRIPTIONAL REPRESSOR NEMR"/>
    <property type="match status" value="1"/>
</dbReference>
<evidence type="ECO:0000256" key="2">
    <source>
        <dbReference type="ARBA" id="ARBA00023125"/>
    </source>
</evidence>
<dbReference type="SUPFAM" id="SSF48498">
    <property type="entry name" value="Tetracyclin repressor-like, C-terminal domain"/>
    <property type="match status" value="1"/>
</dbReference>
<keyword evidence="7" id="KW-1185">Reference proteome</keyword>